<organism evidence="3">
    <name type="scientific">uncultured Chloroflexia bacterium</name>
    <dbReference type="NCBI Taxonomy" id="1672391"/>
    <lineage>
        <taxon>Bacteria</taxon>
        <taxon>Bacillati</taxon>
        <taxon>Chloroflexota</taxon>
        <taxon>Chloroflexia</taxon>
        <taxon>environmental samples</taxon>
    </lineage>
</organism>
<dbReference type="SUPFAM" id="SSF46689">
    <property type="entry name" value="Homeodomain-like"/>
    <property type="match status" value="1"/>
</dbReference>
<evidence type="ECO:0000259" key="2">
    <source>
        <dbReference type="Pfam" id="PF13592"/>
    </source>
</evidence>
<dbReference type="InterPro" id="IPR055247">
    <property type="entry name" value="InsJ-like_HTH"/>
</dbReference>
<feature type="domain" description="Winged helix-turn helix" evidence="2">
    <location>
        <begin position="122"/>
        <end position="153"/>
    </location>
</feature>
<protein>
    <submittedName>
        <fullName evidence="3">Uncharacterized protein</fullName>
    </submittedName>
</protein>
<dbReference type="AlphaFoldDB" id="A0A6J4JW03"/>
<feature type="domain" description="Insertion element IS150 protein InsJ-like helix-turn-helix" evidence="1">
    <location>
        <begin position="46"/>
        <end position="90"/>
    </location>
</feature>
<dbReference type="InterPro" id="IPR009057">
    <property type="entry name" value="Homeodomain-like_sf"/>
</dbReference>
<name>A0A6J4JW03_9CHLR</name>
<evidence type="ECO:0000313" key="3">
    <source>
        <dbReference type="EMBL" id="CAA9288968.1"/>
    </source>
</evidence>
<dbReference type="Pfam" id="PF13518">
    <property type="entry name" value="HTH_28"/>
    <property type="match status" value="1"/>
</dbReference>
<dbReference type="InterPro" id="IPR025959">
    <property type="entry name" value="Winged_HTH_dom"/>
</dbReference>
<reference evidence="3" key="1">
    <citation type="submission" date="2020-02" db="EMBL/GenBank/DDBJ databases">
        <authorList>
            <person name="Meier V. D."/>
        </authorList>
    </citation>
    <scope>NUCLEOTIDE SEQUENCE</scope>
    <source>
        <strain evidence="3">AVDCRST_MAG93</strain>
    </source>
</reference>
<dbReference type="Gene3D" id="1.10.10.10">
    <property type="entry name" value="Winged helix-like DNA-binding domain superfamily/Winged helix DNA-binding domain"/>
    <property type="match status" value="1"/>
</dbReference>
<dbReference type="EMBL" id="CADCTR010001277">
    <property type="protein sequence ID" value="CAA9288968.1"/>
    <property type="molecule type" value="Genomic_DNA"/>
</dbReference>
<sequence length="168" mass="18711">MRRCSGRGGTLISIDRNSACVNLQRLAALLNQVHHVRMRAYSEDLRRKIVEAVQRGMGQSEAALSFGVSLSSVKRYVGALRKGGSLRSKKHPGSRPKIDERGRRLLESDVEERPTLSLLERCRFLEQAMGVRVSESTMSRLLHRLGFSRKKGAWVPVSVTNGLEQLGG</sequence>
<dbReference type="Pfam" id="PF13592">
    <property type="entry name" value="HTH_33"/>
    <property type="match status" value="1"/>
</dbReference>
<gene>
    <name evidence="3" type="ORF">AVDCRST_MAG93-3750</name>
</gene>
<evidence type="ECO:0000259" key="1">
    <source>
        <dbReference type="Pfam" id="PF13518"/>
    </source>
</evidence>
<proteinExistence type="predicted"/>
<accession>A0A6J4JW03</accession>
<dbReference type="InterPro" id="IPR036388">
    <property type="entry name" value="WH-like_DNA-bd_sf"/>
</dbReference>